<dbReference type="EMBL" id="JBEPLJ010000040">
    <property type="protein sequence ID" value="MET3588878.1"/>
    <property type="molecule type" value="Genomic_DNA"/>
</dbReference>
<dbReference type="RefSeq" id="WP_247246496.1">
    <property type="nucleotide sequence ID" value="NZ_JALJRA010000041.1"/>
</dbReference>
<name>A0ABV2HEB0_9HYPH</name>
<organism evidence="1 2">
    <name type="scientific">Pseudorhizobium tarimense</name>
    <dbReference type="NCBI Taxonomy" id="1079109"/>
    <lineage>
        <taxon>Bacteria</taxon>
        <taxon>Pseudomonadati</taxon>
        <taxon>Pseudomonadota</taxon>
        <taxon>Alphaproteobacteria</taxon>
        <taxon>Hyphomicrobiales</taxon>
        <taxon>Rhizobiaceae</taxon>
        <taxon>Rhizobium/Agrobacterium group</taxon>
        <taxon>Pseudorhizobium</taxon>
    </lineage>
</organism>
<gene>
    <name evidence="1" type="ORF">ABID21_005018</name>
</gene>
<comment type="caution">
    <text evidence="1">The sequence shown here is derived from an EMBL/GenBank/DDBJ whole genome shotgun (WGS) entry which is preliminary data.</text>
</comment>
<evidence type="ECO:0000313" key="2">
    <source>
        <dbReference type="Proteomes" id="UP001549031"/>
    </source>
</evidence>
<reference evidence="1 2" key="1">
    <citation type="submission" date="2024-06" db="EMBL/GenBank/DDBJ databases">
        <title>Genomic Encyclopedia of Type Strains, Phase IV (KMG-IV): sequencing the most valuable type-strain genomes for metagenomic binning, comparative biology and taxonomic classification.</title>
        <authorList>
            <person name="Goeker M."/>
        </authorList>
    </citation>
    <scope>NUCLEOTIDE SEQUENCE [LARGE SCALE GENOMIC DNA]</scope>
    <source>
        <strain evidence="1 2">DSM 105042</strain>
    </source>
</reference>
<proteinExistence type="predicted"/>
<keyword evidence="2" id="KW-1185">Reference proteome</keyword>
<sequence>MTDAVDTKHPTYIERADEWSLMRDTTAGEKEVKGAGTQYLPQPSGWLPSLQLRSAMKSMVLRPCGI</sequence>
<accession>A0ABV2HEB0</accession>
<dbReference type="Proteomes" id="UP001549031">
    <property type="component" value="Unassembled WGS sequence"/>
</dbReference>
<evidence type="ECO:0000313" key="1">
    <source>
        <dbReference type="EMBL" id="MET3588878.1"/>
    </source>
</evidence>
<protein>
    <submittedName>
        <fullName evidence="1">Uncharacterized protein</fullName>
    </submittedName>
</protein>